<dbReference type="Gene3D" id="3.40.50.80">
    <property type="entry name" value="Nucleotide-binding domain of ferredoxin-NADP reductase (FNR) module"/>
    <property type="match status" value="1"/>
</dbReference>
<sequence length="278" mass="30665">MTQASSQVAAPVRPAAVFRTARVLRTHLVTPHMLRITIGGDALAGLVTYGNDQHIKLYFPRPGVELPEPFTAETFLSLPRERRPTLRTYTIREHRPAAREIDIDFVLHGDAGPASRWASQAKPGDSITFAGPRGAYQPDPELDALWLVADETGIPAALAILERLPAGAHARAFLEVEDAREQQILVTAADVDVVWVHRRGVPPGESDRLLEAVRDSTLPEGHVAAWIACEGAVAKAIRRHFVEVRGLDRDRLKSVGYWDRGKSEDDAYDEAQRGPQKD</sequence>
<proteinExistence type="inferred from homology"/>
<dbReference type="Pfam" id="PF08021">
    <property type="entry name" value="FAD_binding_9"/>
    <property type="match status" value="1"/>
</dbReference>
<organism evidence="3 4">
    <name type="scientific">Pendulispora albinea</name>
    <dbReference type="NCBI Taxonomy" id="2741071"/>
    <lineage>
        <taxon>Bacteria</taxon>
        <taxon>Pseudomonadati</taxon>
        <taxon>Myxococcota</taxon>
        <taxon>Myxococcia</taxon>
        <taxon>Myxococcales</taxon>
        <taxon>Sorangiineae</taxon>
        <taxon>Pendulisporaceae</taxon>
        <taxon>Pendulispora</taxon>
    </lineage>
</organism>
<name>A0ABZ2LYC8_9BACT</name>
<dbReference type="RefSeq" id="WP_394825359.1">
    <property type="nucleotide sequence ID" value="NZ_CP089984.1"/>
</dbReference>
<feature type="domain" description="FAD-binding FR-type" evidence="2">
    <location>
        <begin position="16"/>
        <end position="139"/>
    </location>
</feature>
<gene>
    <name evidence="3" type="ORF">LZC94_00335</name>
</gene>
<dbReference type="InterPro" id="IPR017938">
    <property type="entry name" value="Riboflavin_synthase-like_b-brl"/>
</dbReference>
<dbReference type="PANTHER" id="PTHR30157">
    <property type="entry name" value="FERRIC REDUCTASE, NADPH-DEPENDENT"/>
    <property type="match status" value="1"/>
</dbReference>
<dbReference type="Proteomes" id="UP001370348">
    <property type="component" value="Chromosome"/>
</dbReference>
<dbReference type="InterPro" id="IPR039374">
    <property type="entry name" value="SIP_fam"/>
</dbReference>
<dbReference type="InterPro" id="IPR039261">
    <property type="entry name" value="FNR_nucleotide-bd"/>
</dbReference>
<dbReference type="CDD" id="cd06193">
    <property type="entry name" value="siderophore_interacting"/>
    <property type="match status" value="1"/>
</dbReference>
<keyword evidence="4" id="KW-1185">Reference proteome</keyword>
<dbReference type="InterPro" id="IPR013113">
    <property type="entry name" value="SIP_FAD-bd"/>
</dbReference>
<protein>
    <submittedName>
        <fullName evidence="3">Siderophore-interacting protein</fullName>
    </submittedName>
</protein>
<comment type="similarity">
    <text evidence="1">Belongs to the SIP oxidoreductase family.</text>
</comment>
<evidence type="ECO:0000259" key="2">
    <source>
        <dbReference type="PROSITE" id="PS51384"/>
    </source>
</evidence>
<dbReference type="PANTHER" id="PTHR30157:SF0">
    <property type="entry name" value="NADPH-DEPENDENT FERRIC-CHELATE REDUCTASE"/>
    <property type="match status" value="1"/>
</dbReference>
<dbReference type="SUPFAM" id="SSF63380">
    <property type="entry name" value="Riboflavin synthase domain-like"/>
    <property type="match status" value="1"/>
</dbReference>
<dbReference type="InterPro" id="IPR007037">
    <property type="entry name" value="SIP_rossman_dom"/>
</dbReference>
<dbReference type="EMBL" id="CP089984">
    <property type="protein sequence ID" value="WXB15725.1"/>
    <property type="molecule type" value="Genomic_DNA"/>
</dbReference>
<accession>A0ABZ2LYC8</accession>
<reference evidence="3 4" key="1">
    <citation type="submission" date="2021-12" db="EMBL/GenBank/DDBJ databases">
        <title>Discovery of the Pendulisporaceae a myxobacterial family with distinct sporulation behavior and unique specialized metabolism.</title>
        <authorList>
            <person name="Garcia R."/>
            <person name="Popoff A."/>
            <person name="Bader C.D."/>
            <person name="Loehr J."/>
            <person name="Walesch S."/>
            <person name="Walt C."/>
            <person name="Boldt J."/>
            <person name="Bunk B."/>
            <person name="Haeckl F.J.F.P.J."/>
            <person name="Gunesch A.P."/>
            <person name="Birkelbach J."/>
            <person name="Nuebel U."/>
            <person name="Pietschmann T."/>
            <person name="Bach T."/>
            <person name="Mueller R."/>
        </authorList>
    </citation>
    <scope>NUCLEOTIDE SEQUENCE [LARGE SCALE GENOMIC DNA]</scope>
    <source>
        <strain evidence="3 4">MSr11954</strain>
    </source>
</reference>
<dbReference type="InterPro" id="IPR017927">
    <property type="entry name" value="FAD-bd_FR_type"/>
</dbReference>
<evidence type="ECO:0000256" key="1">
    <source>
        <dbReference type="ARBA" id="ARBA00035644"/>
    </source>
</evidence>
<evidence type="ECO:0000313" key="3">
    <source>
        <dbReference type="EMBL" id="WXB15725.1"/>
    </source>
</evidence>
<evidence type="ECO:0000313" key="4">
    <source>
        <dbReference type="Proteomes" id="UP001370348"/>
    </source>
</evidence>
<dbReference type="PROSITE" id="PS51384">
    <property type="entry name" value="FAD_FR"/>
    <property type="match status" value="1"/>
</dbReference>
<dbReference type="Pfam" id="PF04954">
    <property type="entry name" value="SIP"/>
    <property type="match status" value="1"/>
</dbReference>
<dbReference type="Gene3D" id="2.40.30.10">
    <property type="entry name" value="Translation factors"/>
    <property type="match status" value="1"/>
</dbReference>